<gene>
    <name evidence="1" type="ORF">ACFSAS_09705</name>
</gene>
<dbReference type="PANTHER" id="PTHR42866:SF1">
    <property type="entry name" value="SPORE COAT POLYSACCHARIDE BIOSYNTHESIS PROTEIN SPSF"/>
    <property type="match status" value="1"/>
</dbReference>
<name>A0ABD6DVI6_9EURY</name>
<organism evidence="1 2">
    <name type="scientific">Halobellus litoreus</name>
    <dbReference type="NCBI Taxonomy" id="755310"/>
    <lineage>
        <taxon>Archaea</taxon>
        <taxon>Methanobacteriati</taxon>
        <taxon>Methanobacteriota</taxon>
        <taxon>Stenosarchaea group</taxon>
        <taxon>Halobacteria</taxon>
        <taxon>Halobacteriales</taxon>
        <taxon>Haloferacaceae</taxon>
        <taxon>Halobellus</taxon>
    </lineage>
</organism>
<dbReference type="CDD" id="cd02518">
    <property type="entry name" value="GT2_SpsF"/>
    <property type="match status" value="1"/>
</dbReference>
<dbReference type="PANTHER" id="PTHR42866">
    <property type="entry name" value="3-DEOXY-MANNO-OCTULOSONATE CYTIDYLYLTRANSFERASE"/>
    <property type="match status" value="1"/>
</dbReference>
<dbReference type="Pfam" id="PF02348">
    <property type="entry name" value="CTP_transf_3"/>
    <property type="match status" value="1"/>
</dbReference>
<comment type="caution">
    <text evidence="1">The sequence shown here is derived from an EMBL/GenBank/DDBJ whole genome shotgun (WGS) entry which is preliminary data.</text>
</comment>
<dbReference type="AlphaFoldDB" id="A0ABD6DVI6"/>
<dbReference type="RefSeq" id="WP_256305986.1">
    <property type="nucleotide sequence ID" value="NZ_JANHAW010000001.1"/>
</dbReference>
<sequence length="246" mass="28345">MKTVACIQARMGSSRLPGKVMLPLDGNHVIEHVIRRVASSDSIDEIVVATSDKKRDDIINLYADRSGATVFRGSEENVLERMFDAANESSADIVVRVTADCPLVSPRFIDTAVDKLSDGYEYVSARSEQTFPHGLRVGAFTFDSFRTVKEESTESRHREHVTPYYYENPDKFNLYDILSDEVFDYENLQNRTDLRLTLDESNDYELLRRIYDEVDYDRIIDLLDAVRYIDKNDLSEINQHVEQKKI</sequence>
<dbReference type="GO" id="GO:0016779">
    <property type="term" value="F:nucleotidyltransferase activity"/>
    <property type="evidence" value="ECO:0007669"/>
    <property type="project" value="UniProtKB-KW"/>
</dbReference>
<keyword evidence="1" id="KW-0548">Nucleotidyltransferase</keyword>
<accession>A0ABD6DVI6</accession>
<dbReference type="Proteomes" id="UP001597092">
    <property type="component" value="Unassembled WGS sequence"/>
</dbReference>
<keyword evidence="1" id="KW-0808">Transferase</keyword>
<dbReference type="SUPFAM" id="SSF53448">
    <property type="entry name" value="Nucleotide-diphospho-sugar transferases"/>
    <property type="match status" value="1"/>
</dbReference>
<dbReference type="EMBL" id="JBHUDP010000002">
    <property type="protein sequence ID" value="MFD1685885.1"/>
    <property type="molecule type" value="Genomic_DNA"/>
</dbReference>
<dbReference type="Gene3D" id="3.90.550.10">
    <property type="entry name" value="Spore Coat Polysaccharide Biosynthesis Protein SpsA, Chain A"/>
    <property type="match status" value="1"/>
</dbReference>
<keyword evidence="2" id="KW-1185">Reference proteome</keyword>
<dbReference type="InterPro" id="IPR003329">
    <property type="entry name" value="Cytidylyl_trans"/>
</dbReference>
<evidence type="ECO:0000313" key="1">
    <source>
        <dbReference type="EMBL" id="MFD1685885.1"/>
    </source>
</evidence>
<proteinExistence type="predicted"/>
<dbReference type="InterPro" id="IPR029044">
    <property type="entry name" value="Nucleotide-diphossugar_trans"/>
</dbReference>
<protein>
    <submittedName>
        <fullName evidence="1">Cytidylyltransferase domain-containing protein</fullName>
    </submittedName>
</protein>
<reference evidence="1 2" key="1">
    <citation type="journal article" date="2019" name="Int. J. Syst. Evol. Microbiol.">
        <title>The Global Catalogue of Microorganisms (GCM) 10K type strain sequencing project: providing services to taxonomists for standard genome sequencing and annotation.</title>
        <authorList>
            <consortium name="The Broad Institute Genomics Platform"/>
            <consortium name="The Broad Institute Genome Sequencing Center for Infectious Disease"/>
            <person name="Wu L."/>
            <person name="Ma J."/>
        </authorList>
    </citation>
    <scope>NUCLEOTIDE SEQUENCE [LARGE SCALE GENOMIC DNA]</scope>
    <source>
        <strain evidence="1 2">CGMCC 1.10387</strain>
    </source>
</reference>
<evidence type="ECO:0000313" key="2">
    <source>
        <dbReference type="Proteomes" id="UP001597092"/>
    </source>
</evidence>